<proteinExistence type="predicted"/>
<dbReference type="EMBL" id="SORE01000004">
    <property type="protein sequence ID" value="TDY52735.1"/>
    <property type="molecule type" value="Genomic_DNA"/>
</dbReference>
<feature type="region of interest" description="Disordered" evidence="1">
    <location>
        <begin position="1"/>
        <end position="40"/>
    </location>
</feature>
<evidence type="ECO:0000256" key="1">
    <source>
        <dbReference type="SAM" id="MobiDB-lite"/>
    </source>
</evidence>
<sequence>MVRVPRRQFALQPSQPEFEQHRDGADHQNAGNHDNGDKEA</sequence>
<gene>
    <name evidence="2" type="ORF">BX592_10417</name>
</gene>
<protein>
    <submittedName>
        <fullName evidence="2">Uncharacterized protein</fullName>
    </submittedName>
</protein>
<accession>A0A4R8LXT0</accession>
<dbReference type="AlphaFoldDB" id="A0A4R8LXT0"/>
<comment type="caution">
    <text evidence="2">The sequence shown here is derived from an EMBL/GenBank/DDBJ whole genome shotgun (WGS) entry which is preliminary data.</text>
</comment>
<organism evidence="2 3">
    <name type="scientific">Paraburkholderia rhizosphaerae</name>
    <dbReference type="NCBI Taxonomy" id="480658"/>
    <lineage>
        <taxon>Bacteria</taxon>
        <taxon>Pseudomonadati</taxon>
        <taxon>Pseudomonadota</taxon>
        <taxon>Betaproteobacteria</taxon>
        <taxon>Burkholderiales</taxon>
        <taxon>Burkholderiaceae</taxon>
        <taxon>Paraburkholderia</taxon>
    </lineage>
</organism>
<name>A0A4R8LXT0_9BURK</name>
<reference evidence="2 3" key="1">
    <citation type="submission" date="2019-03" db="EMBL/GenBank/DDBJ databases">
        <title>Genomic Encyclopedia of Type Strains, Phase III (KMG-III): the genomes of soil and plant-associated and newly described type strains.</title>
        <authorList>
            <person name="Whitman W."/>
        </authorList>
    </citation>
    <scope>NUCLEOTIDE SEQUENCE [LARGE SCALE GENOMIC DNA]</scope>
    <source>
        <strain evidence="2 3">LMG 29544</strain>
    </source>
</reference>
<keyword evidence="3" id="KW-1185">Reference proteome</keyword>
<evidence type="ECO:0000313" key="3">
    <source>
        <dbReference type="Proteomes" id="UP000295509"/>
    </source>
</evidence>
<evidence type="ECO:0000313" key="2">
    <source>
        <dbReference type="EMBL" id="TDY52735.1"/>
    </source>
</evidence>
<dbReference type="Proteomes" id="UP000295509">
    <property type="component" value="Unassembled WGS sequence"/>
</dbReference>